<dbReference type="InterPro" id="IPR038514">
    <property type="entry name" value="AAR2_C_sf"/>
</dbReference>
<dbReference type="Gene3D" id="1.25.40.550">
    <property type="entry name" value="Aar2, C-terminal domain-like"/>
    <property type="match status" value="1"/>
</dbReference>
<feature type="domain" description="AAR2 N-terminal" evidence="4">
    <location>
        <begin position="13"/>
        <end position="167"/>
    </location>
</feature>
<feature type="domain" description="AAR2 C-terminal" evidence="3">
    <location>
        <begin position="250"/>
        <end position="410"/>
    </location>
</feature>
<dbReference type="InterPro" id="IPR007946">
    <property type="entry name" value="AAR2"/>
</dbReference>
<dbReference type="PANTHER" id="PTHR12689">
    <property type="entry name" value="A1 CISTRON SPLICING FACTOR AAR2-RELATED"/>
    <property type="match status" value="1"/>
</dbReference>
<dbReference type="Proteomes" id="UP000076078">
    <property type="component" value="Unassembled WGS sequence"/>
</dbReference>
<proteinExistence type="inferred from homology"/>
<dbReference type="EMBL" id="LODT01000011">
    <property type="protein sequence ID" value="KYR01101.1"/>
    <property type="molecule type" value="Genomic_DNA"/>
</dbReference>
<dbReference type="InterPro" id="IPR033647">
    <property type="entry name" value="Aar2_N"/>
</dbReference>
<dbReference type="OrthoDB" id="201752at2759"/>
<evidence type="ECO:0000256" key="2">
    <source>
        <dbReference type="SAM" id="MobiDB-lite"/>
    </source>
</evidence>
<sequence>MDNDRARELTLHGGTLLCLDVPEGTQIGFDNKLWTSGPLFKGIKMIPPGIHMFYTMTSNAFDESSPVNSYFLRFVEPNPKNTPNPENEDEPKLEYGQVILKKWNRELEEFHRDDDISSEELSAYTEGVHRFDFDKNLAPYPYDDPSTLLWKKLTKHVSPSLLKRILPLSGVINGEACSFTNESTSIDRQEKKLLSELDLKLKQFNDSRKNIPSKSIPERISKNPTNSNNNNNSSTSNGKPESSNWGVPNFTKIPITPPKSLNIKNMTKWNMDKSQCLEYLLKKHYSTDEDIIGEMEFSYVLFVYGLTWSGFQQWKALVSLFLQCDDLVQLKPTLFTEFFQMLYNQISESPEDMFQSDLTSNIFLKPLLKSFIESNYSQTSEPKQDENHEKLFKSVIQLKNLFESKFKLNLNLFNEVGNYQDDYNDDDDEEDKPMIILDVNKFTY</sequence>
<dbReference type="Pfam" id="PF05282">
    <property type="entry name" value="AAR2"/>
    <property type="match status" value="1"/>
</dbReference>
<feature type="region of interest" description="Disordered" evidence="2">
    <location>
        <begin position="208"/>
        <end position="251"/>
    </location>
</feature>
<dbReference type="FunCoup" id="A0A152A4V1">
    <property type="interactions" value="415"/>
</dbReference>
<evidence type="ECO:0000256" key="1">
    <source>
        <dbReference type="ARBA" id="ARBA00006281"/>
    </source>
</evidence>
<comment type="similarity">
    <text evidence="1">Belongs to the AAR2 family.</text>
</comment>
<name>A0A152A4V1_TIELA</name>
<protein>
    <recommendedName>
        <fullName evidence="7">AAR2-domain-containing protein</fullName>
    </recommendedName>
</protein>
<dbReference type="InterPro" id="IPR038516">
    <property type="entry name" value="AAR2_N_sf"/>
</dbReference>
<evidence type="ECO:0008006" key="7">
    <source>
        <dbReference type="Google" id="ProtNLM"/>
    </source>
</evidence>
<dbReference type="Pfam" id="PF20981">
    <property type="entry name" value="AAR2_1st"/>
    <property type="match status" value="1"/>
</dbReference>
<dbReference type="STRING" id="361077.A0A152A4V1"/>
<dbReference type="Gene3D" id="2.60.34.20">
    <property type="match status" value="1"/>
</dbReference>
<dbReference type="InterPro" id="IPR033648">
    <property type="entry name" value="AAR2_C"/>
</dbReference>
<dbReference type="OMA" id="VWQSGGL"/>
<dbReference type="GO" id="GO:0000244">
    <property type="term" value="P:spliceosomal tri-snRNP complex assembly"/>
    <property type="evidence" value="ECO:0007669"/>
    <property type="project" value="TreeGrafter"/>
</dbReference>
<evidence type="ECO:0000259" key="4">
    <source>
        <dbReference type="Pfam" id="PF20981"/>
    </source>
</evidence>
<dbReference type="CDD" id="cd13778">
    <property type="entry name" value="Aar2_C"/>
    <property type="match status" value="1"/>
</dbReference>
<organism evidence="5 6">
    <name type="scientific">Tieghemostelium lacteum</name>
    <name type="common">Slime mold</name>
    <name type="synonym">Dictyostelium lacteum</name>
    <dbReference type="NCBI Taxonomy" id="361077"/>
    <lineage>
        <taxon>Eukaryota</taxon>
        <taxon>Amoebozoa</taxon>
        <taxon>Evosea</taxon>
        <taxon>Eumycetozoa</taxon>
        <taxon>Dictyostelia</taxon>
        <taxon>Dictyosteliales</taxon>
        <taxon>Raperosteliaceae</taxon>
        <taxon>Tieghemostelium</taxon>
    </lineage>
</organism>
<dbReference type="InParanoid" id="A0A152A4V1"/>
<accession>A0A152A4V1</accession>
<reference evidence="5 6" key="1">
    <citation type="submission" date="2015-12" db="EMBL/GenBank/DDBJ databases">
        <title>Dictyostelia acquired genes for synthesis and detection of signals that induce cell-type specialization by lateral gene transfer from prokaryotes.</title>
        <authorList>
            <person name="Gloeckner G."/>
            <person name="Schaap P."/>
        </authorList>
    </citation>
    <scope>NUCLEOTIDE SEQUENCE [LARGE SCALE GENOMIC DNA]</scope>
    <source>
        <strain evidence="5 6">TK</strain>
    </source>
</reference>
<evidence type="ECO:0000259" key="3">
    <source>
        <dbReference type="Pfam" id="PF05282"/>
    </source>
</evidence>
<evidence type="ECO:0000313" key="5">
    <source>
        <dbReference type="EMBL" id="KYR01101.1"/>
    </source>
</evidence>
<comment type="caution">
    <text evidence="5">The sequence shown here is derived from an EMBL/GenBank/DDBJ whole genome shotgun (WGS) entry which is preliminary data.</text>
</comment>
<evidence type="ECO:0000313" key="6">
    <source>
        <dbReference type="Proteomes" id="UP000076078"/>
    </source>
</evidence>
<gene>
    <name evidence="5" type="ORF">DLAC_02201</name>
</gene>
<feature type="compositionally biased region" description="Low complexity" evidence="2">
    <location>
        <begin position="225"/>
        <end position="237"/>
    </location>
</feature>
<dbReference type="PANTHER" id="PTHR12689:SF4">
    <property type="entry name" value="PROTEIN AAR2 HOMOLOG"/>
    <property type="match status" value="1"/>
</dbReference>
<dbReference type="CDD" id="cd13777">
    <property type="entry name" value="Aar2_N"/>
    <property type="match status" value="1"/>
</dbReference>
<dbReference type="AlphaFoldDB" id="A0A152A4V1"/>
<keyword evidence="6" id="KW-1185">Reference proteome</keyword>